<accession>F4KTE3</accession>
<dbReference type="Gene3D" id="2.60.120.10">
    <property type="entry name" value="Jelly Rolls"/>
    <property type="match status" value="1"/>
</dbReference>
<dbReference type="CDD" id="cd00093">
    <property type="entry name" value="HTH_XRE"/>
    <property type="match status" value="1"/>
</dbReference>
<evidence type="ECO:0000256" key="1">
    <source>
        <dbReference type="ARBA" id="ARBA00023125"/>
    </source>
</evidence>
<sequence length="190" mass="21133">MRNVELGKVGRKIRQLRKERGMNLQEVSDKSDITAGLLSRIENFRTLPSLPVLHNISMALNVPLAELVDLVGNNGESNYILVRKGQGEKEEREDSQGLLYENILSTGLAETNLQVSVVSIPPGVYRKPLSNDSMELIFVAHGSVDYGIGDNVLQLQQGDILFFDGSIPHSLNNTTSTEAVLFKVYLLRRR</sequence>
<dbReference type="CDD" id="cd02209">
    <property type="entry name" value="cupin_XRE_C"/>
    <property type="match status" value="1"/>
</dbReference>
<dbReference type="OrthoDB" id="9805356at2"/>
<dbReference type="InterPro" id="IPR050807">
    <property type="entry name" value="TransReg_Diox_bact_type"/>
</dbReference>
<dbReference type="eggNOG" id="COG1396">
    <property type="taxonomic scope" value="Bacteria"/>
</dbReference>
<dbReference type="EMBL" id="CP002691">
    <property type="protein sequence ID" value="AEE52357.1"/>
    <property type="molecule type" value="Genomic_DNA"/>
</dbReference>
<gene>
    <name evidence="3" type="ordered locus">Halhy_4517</name>
</gene>
<dbReference type="SUPFAM" id="SSF51182">
    <property type="entry name" value="RmlC-like cupins"/>
    <property type="match status" value="1"/>
</dbReference>
<organism evidence="3 4">
    <name type="scientific">Haliscomenobacter hydrossis (strain ATCC 27775 / DSM 1100 / LMG 10767 / O)</name>
    <dbReference type="NCBI Taxonomy" id="760192"/>
    <lineage>
        <taxon>Bacteria</taxon>
        <taxon>Pseudomonadati</taxon>
        <taxon>Bacteroidota</taxon>
        <taxon>Saprospiria</taxon>
        <taxon>Saprospirales</taxon>
        <taxon>Haliscomenobacteraceae</taxon>
        <taxon>Haliscomenobacter</taxon>
    </lineage>
</organism>
<dbReference type="RefSeq" id="WP_013766895.1">
    <property type="nucleotide sequence ID" value="NC_015510.1"/>
</dbReference>
<dbReference type="InterPro" id="IPR011051">
    <property type="entry name" value="RmlC_Cupin_sf"/>
</dbReference>
<dbReference type="Gene3D" id="1.10.260.40">
    <property type="entry name" value="lambda repressor-like DNA-binding domains"/>
    <property type="match status" value="1"/>
</dbReference>
<dbReference type="PANTHER" id="PTHR46797:SF1">
    <property type="entry name" value="METHYLPHOSPHONATE SYNTHASE"/>
    <property type="match status" value="1"/>
</dbReference>
<dbReference type="Pfam" id="PF01381">
    <property type="entry name" value="HTH_3"/>
    <property type="match status" value="1"/>
</dbReference>
<dbReference type="STRING" id="760192.Halhy_4517"/>
<dbReference type="GO" id="GO:0003700">
    <property type="term" value="F:DNA-binding transcription factor activity"/>
    <property type="evidence" value="ECO:0007669"/>
    <property type="project" value="TreeGrafter"/>
</dbReference>
<keyword evidence="4" id="KW-1185">Reference proteome</keyword>
<dbReference type="PROSITE" id="PS50943">
    <property type="entry name" value="HTH_CROC1"/>
    <property type="match status" value="1"/>
</dbReference>
<dbReference type="HOGENOM" id="CLU_085376_3_2_10"/>
<dbReference type="AlphaFoldDB" id="F4KTE3"/>
<reference key="2">
    <citation type="submission" date="2011-04" db="EMBL/GenBank/DDBJ databases">
        <title>Complete sequence of chromosome of Haliscomenobacter hydrossis DSM 1100.</title>
        <authorList>
            <consortium name="US DOE Joint Genome Institute (JGI-PGF)"/>
            <person name="Lucas S."/>
            <person name="Han J."/>
            <person name="Lapidus A."/>
            <person name="Bruce D."/>
            <person name="Goodwin L."/>
            <person name="Pitluck S."/>
            <person name="Peters L."/>
            <person name="Kyrpides N."/>
            <person name="Mavromatis K."/>
            <person name="Ivanova N."/>
            <person name="Ovchinnikova G."/>
            <person name="Pagani I."/>
            <person name="Daligault H."/>
            <person name="Detter J.C."/>
            <person name="Han C."/>
            <person name="Land M."/>
            <person name="Hauser L."/>
            <person name="Markowitz V."/>
            <person name="Cheng J.-F."/>
            <person name="Hugenholtz P."/>
            <person name="Woyke T."/>
            <person name="Wu D."/>
            <person name="Verbarg S."/>
            <person name="Frueling A."/>
            <person name="Brambilla E."/>
            <person name="Klenk H.-P."/>
            <person name="Eisen J.A."/>
        </authorList>
    </citation>
    <scope>NUCLEOTIDE SEQUENCE</scope>
    <source>
        <strain>DSM 1100</strain>
    </source>
</reference>
<dbReference type="InterPro" id="IPR001387">
    <property type="entry name" value="Cro/C1-type_HTH"/>
</dbReference>
<dbReference type="InterPro" id="IPR014710">
    <property type="entry name" value="RmlC-like_jellyroll"/>
</dbReference>
<feature type="domain" description="HTH cro/C1-type" evidence="2">
    <location>
        <begin position="13"/>
        <end position="67"/>
    </location>
</feature>
<proteinExistence type="predicted"/>
<evidence type="ECO:0000313" key="4">
    <source>
        <dbReference type="Proteomes" id="UP000008461"/>
    </source>
</evidence>
<dbReference type="InterPro" id="IPR010982">
    <property type="entry name" value="Lambda_DNA-bd_dom_sf"/>
</dbReference>
<dbReference type="SMART" id="SM00530">
    <property type="entry name" value="HTH_XRE"/>
    <property type="match status" value="1"/>
</dbReference>
<name>F4KTE3_HALH1</name>
<dbReference type="GO" id="GO:0003677">
    <property type="term" value="F:DNA binding"/>
    <property type="evidence" value="ECO:0007669"/>
    <property type="project" value="UniProtKB-KW"/>
</dbReference>
<keyword evidence="1" id="KW-0238">DNA-binding</keyword>
<evidence type="ECO:0000259" key="2">
    <source>
        <dbReference type="PROSITE" id="PS50943"/>
    </source>
</evidence>
<protein>
    <submittedName>
        <fullName evidence="3">Helix-turn-helix domain protein</fullName>
    </submittedName>
</protein>
<dbReference type="InterPro" id="IPR013096">
    <property type="entry name" value="Cupin_2"/>
</dbReference>
<dbReference type="KEGG" id="hhy:Halhy_4517"/>
<dbReference type="Pfam" id="PF07883">
    <property type="entry name" value="Cupin_2"/>
    <property type="match status" value="1"/>
</dbReference>
<reference evidence="3 4" key="1">
    <citation type="journal article" date="2011" name="Stand. Genomic Sci.">
        <title>Complete genome sequence of Haliscomenobacter hydrossis type strain (O).</title>
        <authorList>
            <consortium name="US DOE Joint Genome Institute (JGI-PGF)"/>
            <person name="Daligault H."/>
            <person name="Lapidus A."/>
            <person name="Zeytun A."/>
            <person name="Nolan M."/>
            <person name="Lucas S."/>
            <person name="Del Rio T.G."/>
            <person name="Tice H."/>
            <person name="Cheng J.F."/>
            <person name="Tapia R."/>
            <person name="Han C."/>
            <person name="Goodwin L."/>
            <person name="Pitluck S."/>
            <person name="Liolios K."/>
            <person name="Pagani I."/>
            <person name="Ivanova N."/>
            <person name="Huntemann M."/>
            <person name="Mavromatis K."/>
            <person name="Mikhailova N."/>
            <person name="Pati A."/>
            <person name="Chen A."/>
            <person name="Palaniappan K."/>
            <person name="Land M."/>
            <person name="Hauser L."/>
            <person name="Brambilla E.M."/>
            <person name="Rohde M."/>
            <person name="Verbarg S."/>
            <person name="Goker M."/>
            <person name="Bristow J."/>
            <person name="Eisen J.A."/>
            <person name="Markowitz V."/>
            <person name="Hugenholtz P."/>
            <person name="Kyrpides N.C."/>
            <person name="Klenk H.P."/>
            <person name="Woyke T."/>
        </authorList>
    </citation>
    <scope>NUCLEOTIDE SEQUENCE [LARGE SCALE GENOMIC DNA]</scope>
    <source>
        <strain evidence="4">ATCC 27775 / DSM 1100 / LMG 10767 / O</strain>
    </source>
</reference>
<dbReference type="Proteomes" id="UP000008461">
    <property type="component" value="Chromosome"/>
</dbReference>
<evidence type="ECO:0000313" key="3">
    <source>
        <dbReference type="EMBL" id="AEE52357.1"/>
    </source>
</evidence>
<dbReference type="PANTHER" id="PTHR46797">
    <property type="entry name" value="HTH-TYPE TRANSCRIPTIONAL REGULATOR"/>
    <property type="match status" value="1"/>
</dbReference>
<dbReference type="SUPFAM" id="SSF47413">
    <property type="entry name" value="lambda repressor-like DNA-binding domains"/>
    <property type="match status" value="1"/>
</dbReference>
<dbReference type="GO" id="GO:0005829">
    <property type="term" value="C:cytosol"/>
    <property type="evidence" value="ECO:0007669"/>
    <property type="project" value="TreeGrafter"/>
</dbReference>
<dbReference type="eggNOG" id="COG1917">
    <property type="taxonomic scope" value="Bacteria"/>
</dbReference>